<dbReference type="SMART" id="SM00382">
    <property type="entry name" value="AAA"/>
    <property type="match status" value="1"/>
</dbReference>
<dbReference type="InterPro" id="IPR005286">
    <property type="entry name" value="Cell_div_FtsE"/>
</dbReference>
<evidence type="ECO:0000259" key="13">
    <source>
        <dbReference type="PROSITE" id="PS50893"/>
    </source>
</evidence>
<dbReference type="HOGENOM" id="CLU_000604_1_22_5"/>
<dbReference type="InterPro" id="IPR027417">
    <property type="entry name" value="P-loop_NTPase"/>
</dbReference>
<evidence type="ECO:0000313" key="17">
    <source>
        <dbReference type="Proteomes" id="UP000294958"/>
    </source>
</evidence>
<keyword evidence="9 12" id="KW-0067">ATP-binding</keyword>
<dbReference type="AlphaFoldDB" id="A0A011UW63"/>
<dbReference type="GO" id="GO:0005886">
    <property type="term" value="C:plasma membrane"/>
    <property type="evidence" value="ECO:0007669"/>
    <property type="project" value="UniProtKB-SubCell"/>
</dbReference>
<comment type="caution">
    <text evidence="14">The sequence shown here is derived from an EMBL/GenBank/DDBJ whole genome shotgun (WGS) entry which is preliminary data.</text>
</comment>
<dbReference type="InterPro" id="IPR003439">
    <property type="entry name" value="ABC_transporter-like_ATP-bd"/>
</dbReference>
<dbReference type="CDD" id="cd03255">
    <property type="entry name" value="ABC_MJ0796_LolCDE_FtsE"/>
    <property type="match status" value="1"/>
</dbReference>
<organism evidence="14 16">
    <name type="scientific">Aquamicrobium defluvii</name>
    <dbReference type="NCBI Taxonomy" id="69279"/>
    <lineage>
        <taxon>Bacteria</taxon>
        <taxon>Pseudomonadati</taxon>
        <taxon>Pseudomonadota</taxon>
        <taxon>Alphaproteobacteria</taxon>
        <taxon>Hyphomicrobiales</taxon>
        <taxon>Phyllobacteriaceae</taxon>
        <taxon>Aquamicrobium</taxon>
    </lineage>
</organism>
<dbReference type="InterPro" id="IPR017911">
    <property type="entry name" value="MacB-like_ATP-bd"/>
</dbReference>
<dbReference type="NCBIfam" id="TIGR02673">
    <property type="entry name" value="FtsE"/>
    <property type="match status" value="1"/>
</dbReference>
<comment type="subunit">
    <text evidence="12">Homodimer. Forms a membrane-associated complex with FtsX.</text>
</comment>
<comment type="subcellular location">
    <subcellularLocation>
        <location evidence="12">Cell inner membrane</location>
        <topology evidence="12">Peripheral membrane protein</topology>
        <orientation evidence="12">Cytoplasmic side</orientation>
    </subcellularLocation>
    <subcellularLocation>
        <location evidence="2">Cell membrane</location>
        <topology evidence="2">Peripheral membrane protein</topology>
    </subcellularLocation>
</comment>
<dbReference type="Pfam" id="PF00005">
    <property type="entry name" value="ABC_tran"/>
    <property type="match status" value="1"/>
</dbReference>
<dbReference type="SUPFAM" id="SSF52540">
    <property type="entry name" value="P-loop containing nucleoside triphosphate hydrolases"/>
    <property type="match status" value="1"/>
</dbReference>
<evidence type="ECO:0000256" key="9">
    <source>
        <dbReference type="ARBA" id="ARBA00022840"/>
    </source>
</evidence>
<name>A0A011UW63_9HYPH</name>
<keyword evidence="7 12" id="KW-0132">Cell division</keyword>
<dbReference type="InterPro" id="IPR015854">
    <property type="entry name" value="ABC_transpr_LolD-like"/>
</dbReference>
<dbReference type="PANTHER" id="PTHR24220">
    <property type="entry name" value="IMPORT ATP-BINDING PROTEIN"/>
    <property type="match status" value="1"/>
</dbReference>
<keyword evidence="6 12" id="KW-1003">Cell membrane</keyword>
<dbReference type="EMBL" id="JENY01000001">
    <property type="protein sequence ID" value="EXL10436.1"/>
    <property type="molecule type" value="Genomic_DNA"/>
</dbReference>
<dbReference type="RefSeq" id="WP_035022137.1">
    <property type="nucleotide sequence ID" value="NZ_KK073877.1"/>
</dbReference>
<evidence type="ECO:0000313" key="14">
    <source>
        <dbReference type="EMBL" id="EXL10436.1"/>
    </source>
</evidence>
<evidence type="ECO:0000256" key="10">
    <source>
        <dbReference type="ARBA" id="ARBA00023136"/>
    </source>
</evidence>
<dbReference type="GO" id="GO:0016887">
    <property type="term" value="F:ATP hydrolysis activity"/>
    <property type="evidence" value="ECO:0007669"/>
    <property type="project" value="InterPro"/>
</dbReference>
<evidence type="ECO:0000256" key="4">
    <source>
        <dbReference type="ARBA" id="ARBA00020019"/>
    </source>
</evidence>
<keyword evidence="11 12" id="KW-0131">Cell cycle</keyword>
<evidence type="ECO:0000256" key="1">
    <source>
        <dbReference type="ARBA" id="ARBA00002579"/>
    </source>
</evidence>
<keyword evidence="8 12" id="KW-0547">Nucleotide-binding</keyword>
<evidence type="ECO:0000313" key="16">
    <source>
        <dbReference type="Proteomes" id="UP000019849"/>
    </source>
</evidence>
<dbReference type="FunFam" id="3.40.50.300:FF:000056">
    <property type="entry name" value="Cell division ATP-binding protein FtsE"/>
    <property type="match status" value="1"/>
</dbReference>
<evidence type="ECO:0000256" key="11">
    <source>
        <dbReference type="ARBA" id="ARBA00023306"/>
    </source>
</evidence>
<evidence type="ECO:0000256" key="3">
    <source>
        <dbReference type="ARBA" id="ARBA00005417"/>
    </source>
</evidence>
<gene>
    <name evidence="12" type="primary">ftsE</name>
    <name evidence="14" type="ORF">BG36_00810</name>
    <name evidence="15" type="ORF">DES43_103164</name>
</gene>
<feature type="domain" description="ABC transporter" evidence="13">
    <location>
        <begin position="2"/>
        <end position="217"/>
    </location>
</feature>
<evidence type="ECO:0000256" key="2">
    <source>
        <dbReference type="ARBA" id="ARBA00004202"/>
    </source>
</evidence>
<dbReference type="PANTHER" id="PTHR24220:SF470">
    <property type="entry name" value="CELL DIVISION ATP-BINDING PROTEIN FTSE"/>
    <property type="match status" value="1"/>
</dbReference>
<dbReference type="GO" id="GO:0022857">
    <property type="term" value="F:transmembrane transporter activity"/>
    <property type="evidence" value="ECO:0007669"/>
    <property type="project" value="TreeGrafter"/>
</dbReference>
<proteinExistence type="inferred from homology"/>
<dbReference type="GO" id="GO:0051301">
    <property type="term" value="P:cell division"/>
    <property type="evidence" value="ECO:0007669"/>
    <property type="project" value="UniProtKB-UniRule"/>
</dbReference>
<accession>A0A011UW63</accession>
<dbReference type="eggNOG" id="COG2884">
    <property type="taxonomic scope" value="Bacteria"/>
</dbReference>
<dbReference type="STRING" id="69279.BG36_00810"/>
<comment type="similarity">
    <text evidence="3 12">Belongs to the ABC transporter superfamily.</text>
</comment>
<evidence type="ECO:0000256" key="8">
    <source>
        <dbReference type="ARBA" id="ARBA00022741"/>
    </source>
</evidence>
<evidence type="ECO:0000256" key="7">
    <source>
        <dbReference type="ARBA" id="ARBA00022618"/>
    </source>
</evidence>
<keyword evidence="17" id="KW-1185">Reference proteome</keyword>
<dbReference type="Gene3D" id="3.40.50.300">
    <property type="entry name" value="P-loop containing nucleotide triphosphate hydrolases"/>
    <property type="match status" value="1"/>
</dbReference>
<dbReference type="Proteomes" id="UP000294958">
    <property type="component" value="Unassembled WGS sequence"/>
</dbReference>
<evidence type="ECO:0000313" key="15">
    <source>
        <dbReference type="EMBL" id="TDR37235.1"/>
    </source>
</evidence>
<evidence type="ECO:0000256" key="12">
    <source>
        <dbReference type="RuleBase" id="RU365094"/>
    </source>
</evidence>
<dbReference type="PROSITE" id="PS50893">
    <property type="entry name" value="ABC_TRANSPORTER_2"/>
    <property type="match status" value="1"/>
</dbReference>
<dbReference type="GO" id="GO:0005524">
    <property type="term" value="F:ATP binding"/>
    <property type="evidence" value="ECO:0007669"/>
    <property type="project" value="UniProtKB-UniRule"/>
</dbReference>
<dbReference type="InterPro" id="IPR003593">
    <property type="entry name" value="AAA+_ATPase"/>
</dbReference>
<dbReference type="Proteomes" id="UP000019849">
    <property type="component" value="Unassembled WGS sequence"/>
</dbReference>
<dbReference type="EMBL" id="SNZF01000003">
    <property type="protein sequence ID" value="TDR37235.1"/>
    <property type="molecule type" value="Genomic_DNA"/>
</dbReference>
<keyword evidence="5" id="KW-0813">Transport</keyword>
<keyword evidence="10 12" id="KW-0472">Membrane</keyword>
<reference evidence="14 16" key="1">
    <citation type="submission" date="2014-02" db="EMBL/GenBank/DDBJ databases">
        <title>Aquamicrobium defluvii Genome sequencing.</title>
        <authorList>
            <person name="Wang X."/>
        </authorList>
    </citation>
    <scope>NUCLEOTIDE SEQUENCE [LARGE SCALE GENOMIC DNA]</scope>
    <source>
        <strain evidence="14 16">W13Z1</strain>
    </source>
</reference>
<sequence length="219" mass="24733">MIRFENVGLRYGMGPEILRDISLHIPAGSFQFLSGPSGAGKTTLLRLLFMSLKPTRGLITIFGKDRARISRAELPLLRRRIGIVFQDFRLLDHMTTYENVALPLRVRGREESSYRTDVMELLKWVGLGERMHVLPPVLSGGEKQRAAIARALIEQPEILLADEPTGNVDPQLARRLLRLFIELNRLGTAVVIATHDLTLMDQVDARRLILANGRLDIYD</sequence>
<dbReference type="OrthoDB" id="9802264at2"/>
<evidence type="ECO:0000256" key="5">
    <source>
        <dbReference type="ARBA" id="ARBA00022448"/>
    </source>
</evidence>
<evidence type="ECO:0000256" key="6">
    <source>
        <dbReference type="ARBA" id="ARBA00022475"/>
    </source>
</evidence>
<protein>
    <recommendedName>
        <fullName evidence="4 12">Cell division ATP-binding protein FtsE</fullName>
    </recommendedName>
</protein>
<dbReference type="PATRIC" id="fig|69279.3.peg.163"/>
<comment type="function">
    <text evidence="1">Part of the ABC transporter FtsEX involved in cellular division. Important for assembly or stability of the septal ring.</text>
</comment>
<dbReference type="InterPro" id="IPR017871">
    <property type="entry name" value="ABC_transporter-like_CS"/>
</dbReference>
<dbReference type="PROSITE" id="PS00211">
    <property type="entry name" value="ABC_TRANSPORTER_1"/>
    <property type="match status" value="1"/>
</dbReference>
<reference evidence="15 17" key="2">
    <citation type="submission" date="2019-03" db="EMBL/GenBank/DDBJ databases">
        <title>Genomic Encyclopedia of Type Strains, Phase IV (KMG-IV): sequencing the most valuable type-strain genomes for metagenomic binning, comparative biology and taxonomic classification.</title>
        <authorList>
            <person name="Goeker M."/>
        </authorList>
    </citation>
    <scope>NUCLEOTIDE SEQUENCE [LARGE SCALE GENOMIC DNA]</scope>
    <source>
        <strain evidence="15 17">DSM 11603</strain>
    </source>
</reference>